<feature type="domain" description="C2H2-type" evidence="5">
    <location>
        <begin position="193"/>
        <end position="220"/>
    </location>
</feature>
<keyword evidence="1" id="KW-0479">Metal-binding</keyword>
<dbReference type="Pfam" id="PF13894">
    <property type="entry name" value="zf-C2H2_4"/>
    <property type="match status" value="1"/>
</dbReference>
<dbReference type="GO" id="GO:0000978">
    <property type="term" value="F:RNA polymerase II cis-regulatory region sequence-specific DNA binding"/>
    <property type="evidence" value="ECO:0007669"/>
    <property type="project" value="TreeGrafter"/>
</dbReference>
<proteinExistence type="predicted"/>
<feature type="domain" description="C2H2-type" evidence="5">
    <location>
        <begin position="708"/>
        <end position="735"/>
    </location>
</feature>
<dbReference type="AlphaFoldDB" id="A0AAN8IKG4"/>
<keyword evidence="2 4" id="KW-0863">Zinc-finger</keyword>
<dbReference type="EMBL" id="WIXE01014914">
    <property type="protein sequence ID" value="KAK5973908.1"/>
    <property type="molecule type" value="Genomic_DNA"/>
</dbReference>
<feature type="domain" description="C2H2-type" evidence="5">
    <location>
        <begin position="736"/>
        <end position="763"/>
    </location>
</feature>
<dbReference type="Gene3D" id="3.30.160.60">
    <property type="entry name" value="Classic Zinc Finger"/>
    <property type="match status" value="11"/>
</dbReference>
<accession>A0AAN8IKG4</accession>
<dbReference type="InterPro" id="IPR036236">
    <property type="entry name" value="Znf_C2H2_sf"/>
</dbReference>
<dbReference type="PROSITE" id="PS50157">
    <property type="entry name" value="ZINC_FINGER_C2H2_2"/>
    <property type="match status" value="12"/>
</dbReference>
<feature type="domain" description="C2H2-type" evidence="5">
    <location>
        <begin position="363"/>
        <end position="392"/>
    </location>
</feature>
<keyword evidence="3" id="KW-0862">Zinc</keyword>
<name>A0AAN8IKG4_TRICO</name>
<feature type="domain" description="C2H2-type" evidence="5">
    <location>
        <begin position="1077"/>
        <end position="1104"/>
    </location>
</feature>
<feature type="non-terminal residue" evidence="6">
    <location>
        <position position="1"/>
    </location>
</feature>
<feature type="domain" description="C2H2-type" evidence="5">
    <location>
        <begin position="165"/>
        <end position="192"/>
    </location>
</feature>
<protein>
    <recommendedName>
        <fullName evidence="5">C2H2-type domain-containing protein</fullName>
    </recommendedName>
</protein>
<evidence type="ECO:0000313" key="6">
    <source>
        <dbReference type="EMBL" id="KAK5973908.1"/>
    </source>
</evidence>
<dbReference type="GO" id="GO:0000981">
    <property type="term" value="F:DNA-binding transcription factor activity, RNA polymerase II-specific"/>
    <property type="evidence" value="ECO:0007669"/>
    <property type="project" value="TreeGrafter"/>
</dbReference>
<evidence type="ECO:0000256" key="3">
    <source>
        <dbReference type="ARBA" id="ARBA00022833"/>
    </source>
</evidence>
<dbReference type="PANTHER" id="PTHR23235">
    <property type="entry name" value="KRUEPPEL-LIKE TRANSCRIPTION FACTOR"/>
    <property type="match status" value="1"/>
</dbReference>
<dbReference type="InterPro" id="IPR013087">
    <property type="entry name" value="Znf_C2H2_type"/>
</dbReference>
<evidence type="ECO:0000256" key="4">
    <source>
        <dbReference type="PROSITE-ProRule" id="PRU00042"/>
    </source>
</evidence>
<dbReference type="PROSITE" id="PS00028">
    <property type="entry name" value="ZINC_FINGER_C2H2_1"/>
    <property type="match status" value="11"/>
</dbReference>
<dbReference type="Pfam" id="PF00096">
    <property type="entry name" value="zf-C2H2"/>
    <property type="match status" value="4"/>
</dbReference>
<feature type="domain" description="C2H2-type" evidence="5">
    <location>
        <begin position="680"/>
        <end position="707"/>
    </location>
</feature>
<feature type="domain" description="C2H2-type" evidence="5">
    <location>
        <begin position="393"/>
        <end position="422"/>
    </location>
</feature>
<dbReference type="FunFam" id="3.30.160.60:FF:002343">
    <property type="entry name" value="Zinc finger protein 33A"/>
    <property type="match status" value="1"/>
</dbReference>
<keyword evidence="7" id="KW-1185">Reference proteome</keyword>
<reference evidence="6 7" key="1">
    <citation type="submission" date="2019-10" db="EMBL/GenBank/DDBJ databases">
        <title>Assembly and Annotation for the nematode Trichostrongylus colubriformis.</title>
        <authorList>
            <person name="Martin J."/>
        </authorList>
    </citation>
    <scope>NUCLEOTIDE SEQUENCE [LARGE SCALE GENOMIC DNA]</scope>
    <source>
        <strain evidence="6">G859</strain>
        <tissue evidence="6">Whole worm</tissue>
    </source>
</reference>
<dbReference type="GO" id="GO:0008270">
    <property type="term" value="F:zinc ion binding"/>
    <property type="evidence" value="ECO:0007669"/>
    <property type="project" value="UniProtKB-KW"/>
</dbReference>
<feature type="domain" description="C2H2-type" evidence="5">
    <location>
        <begin position="221"/>
        <end position="249"/>
    </location>
</feature>
<comment type="caution">
    <text evidence="6">The sequence shown here is derived from an EMBL/GenBank/DDBJ whole genome shotgun (WGS) entry which is preliminary data.</text>
</comment>
<evidence type="ECO:0000256" key="2">
    <source>
        <dbReference type="ARBA" id="ARBA00022771"/>
    </source>
</evidence>
<dbReference type="PANTHER" id="PTHR23235:SF120">
    <property type="entry name" value="KRUPPEL-LIKE FACTOR 15"/>
    <property type="match status" value="1"/>
</dbReference>
<feature type="domain" description="C2H2-type" evidence="5">
    <location>
        <begin position="423"/>
        <end position="448"/>
    </location>
</feature>
<sequence length="1132" mass="128801">NPIALKPNDEAAAVVYVNNDDDNFVSEGVYQWADGTVTIEEVVDNVEEIALQPFIDGEDTAYDDPQFEYEEEDVQVDVEGEFLDPNIPANNSHSTHFIDYDGVEYIEDELFPVANEAMGNGDVITGEEAIDGCEMLDDSETLVEYDAVTDAEPLNTGRRKPPTIVQCEICGVLLKHPSKIEAHMRTHTGEKPFECKFCGTKFTQRTPMLNHIRRHLGQMPYACSYGCGKKFVNNAQKNAHELRHLGTKRAGPPRPYLKPPKRTISNKVSSKIDTRTRQSEEERHAMVDFAPPVGQIDQPISATASKRLDEIIESVVSGVPIKKRKVRPSRAPLLVQCQICGLMLKHASKIRAHIRTHTGDKPYVCMYCDEQFGTSGTLKMHIKRKHTSGERPYACTWECGKRFVSLSTRNEHERVVHAGTKRYECTVPGCFRMFTRRQYLMLHRQKEHGLLFKPIFDPQEIANAEKEADRELRVEQQENHSCHYGQSDQILVDPSTNMLVHVSEDGMVLEPEIEQHTFMQGEFVEENDEDALVEIMADEHHDANSAASYLDAPGEVIQFSPSEIGLDPAPSGVDGVHLIEGEDFEDYVGEMQPQRREETVECYKDEPNVNSISRTVAKDCVFNFVKKKPPRPTALLMCKEIIWNRMIMWTLTRPDESDSNYARSSIRKYRMVRRKPAQTFYCRPCNKEIKYPSKIAEHLRKHTGERPYQCQICGAGFSQGHVLKVHMRSHHGELPYKCSYCADSFCSLASKKQHEKTHYQPDGKDTAQEEELVIQESVETDGNGETTRVGDVAAETHIYACPILECGMQSRSKQEVEEHIVVVHGEMQDGEEWIETGADAAVYGEGEETIVVNESEENGRQAVATEQHPIIEAEDQQYDYYPYEETDIVIEEARLYEDFTYIDDPNVPPPTEEIEVETSEQRYMLDIVSPPHIPLQQSILYDNVVENGMDMYDVNLAQEDASDERVRVLIDPKPPKKGRLTYDEYYDRVVSKNMQEMEVNAATIEMAAPVRHVSLMTEAGPVVVAQPAGRLRRNRLIQSQSDRPNGARNLDWIIDAVARGLDVDSASPHNRRKPVMHKCQYCGRVDKYPSKIKAHLRTHTGEKPFKCDICGMTFAQRTPMRLHVRRHLDQKP</sequence>
<feature type="domain" description="C2H2-type" evidence="5">
    <location>
        <begin position="335"/>
        <end position="362"/>
    </location>
</feature>
<dbReference type="FunFam" id="3.30.160.60:FF:002869">
    <property type="entry name" value="Comb gap splice variant cg14"/>
    <property type="match status" value="1"/>
</dbReference>
<dbReference type="Proteomes" id="UP001331761">
    <property type="component" value="Unassembled WGS sequence"/>
</dbReference>
<evidence type="ECO:0000256" key="1">
    <source>
        <dbReference type="ARBA" id="ARBA00022723"/>
    </source>
</evidence>
<evidence type="ECO:0000259" key="5">
    <source>
        <dbReference type="PROSITE" id="PS50157"/>
    </source>
</evidence>
<dbReference type="SMART" id="SM00355">
    <property type="entry name" value="ZnF_C2H2"/>
    <property type="match status" value="13"/>
</dbReference>
<organism evidence="6 7">
    <name type="scientific">Trichostrongylus colubriformis</name>
    <name type="common">Black scour worm</name>
    <dbReference type="NCBI Taxonomy" id="6319"/>
    <lineage>
        <taxon>Eukaryota</taxon>
        <taxon>Metazoa</taxon>
        <taxon>Ecdysozoa</taxon>
        <taxon>Nematoda</taxon>
        <taxon>Chromadorea</taxon>
        <taxon>Rhabditida</taxon>
        <taxon>Rhabditina</taxon>
        <taxon>Rhabditomorpha</taxon>
        <taxon>Strongyloidea</taxon>
        <taxon>Trichostrongylidae</taxon>
        <taxon>Trichostrongylus</taxon>
    </lineage>
</organism>
<dbReference type="SUPFAM" id="SSF57667">
    <property type="entry name" value="beta-beta-alpha zinc fingers"/>
    <property type="match status" value="7"/>
</dbReference>
<gene>
    <name evidence="6" type="ORF">GCK32_001822</name>
</gene>
<evidence type="ECO:0000313" key="7">
    <source>
        <dbReference type="Proteomes" id="UP001331761"/>
    </source>
</evidence>
<feature type="domain" description="C2H2-type" evidence="5">
    <location>
        <begin position="1105"/>
        <end position="1132"/>
    </location>
</feature>